<accession>A0A392RPX5</accession>
<dbReference type="Proteomes" id="UP000265520">
    <property type="component" value="Unassembled WGS sequence"/>
</dbReference>
<keyword evidence="2" id="KW-1185">Reference proteome</keyword>
<evidence type="ECO:0000313" key="1">
    <source>
        <dbReference type="EMBL" id="MCI37615.1"/>
    </source>
</evidence>
<proteinExistence type="predicted"/>
<sequence>MADKYAEGFWFAIDHVKVLFPDIDQEALAQADFMKKIEDVKLVPRFIPETE</sequence>
<dbReference type="EMBL" id="LXQA010246428">
    <property type="protein sequence ID" value="MCI37615.1"/>
    <property type="molecule type" value="Genomic_DNA"/>
</dbReference>
<comment type="caution">
    <text evidence="1">The sequence shown here is derived from an EMBL/GenBank/DDBJ whole genome shotgun (WGS) entry which is preliminary data.</text>
</comment>
<reference evidence="1 2" key="1">
    <citation type="journal article" date="2018" name="Front. Plant Sci.">
        <title>Red Clover (Trifolium pratense) and Zigzag Clover (T. medium) - A Picture of Genomic Similarities and Differences.</title>
        <authorList>
            <person name="Dluhosova J."/>
            <person name="Istvanek J."/>
            <person name="Nedelnik J."/>
            <person name="Repkova J."/>
        </authorList>
    </citation>
    <scope>NUCLEOTIDE SEQUENCE [LARGE SCALE GENOMIC DNA]</scope>
    <source>
        <strain evidence="2">cv. 10/8</strain>
        <tissue evidence="1">Leaf</tissue>
    </source>
</reference>
<dbReference type="AlphaFoldDB" id="A0A392RPX5"/>
<protein>
    <submittedName>
        <fullName evidence="1">Uncharacterized protein</fullName>
    </submittedName>
</protein>
<name>A0A392RPX5_9FABA</name>
<evidence type="ECO:0000313" key="2">
    <source>
        <dbReference type="Proteomes" id="UP000265520"/>
    </source>
</evidence>
<organism evidence="1 2">
    <name type="scientific">Trifolium medium</name>
    <dbReference type="NCBI Taxonomy" id="97028"/>
    <lineage>
        <taxon>Eukaryota</taxon>
        <taxon>Viridiplantae</taxon>
        <taxon>Streptophyta</taxon>
        <taxon>Embryophyta</taxon>
        <taxon>Tracheophyta</taxon>
        <taxon>Spermatophyta</taxon>
        <taxon>Magnoliopsida</taxon>
        <taxon>eudicotyledons</taxon>
        <taxon>Gunneridae</taxon>
        <taxon>Pentapetalae</taxon>
        <taxon>rosids</taxon>
        <taxon>fabids</taxon>
        <taxon>Fabales</taxon>
        <taxon>Fabaceae</taxon>
        <taxon>Papilionoideae</taxon>
        <taxon>50 kb inversion clade</taxon>
        <taxon>NPAAA clade</taxon>
        <taxon>Hologalegina</taxon>
        <taxon>IRL clade</taxon>
        <taxon>Trifolieae</taxon>
        <taxon>Trifolium</taxon>
    </lineage>
</organism>